<dbReference type="Proteomes" id="UP001596364">
    <property type="component" value="Unassembled WGS sequence"/>
</dbReference>
<evidence type="ECO:0000256" key="5">
    <source>
        <dbReference type="ARBA" id="ARBA00022692"/>
    </source>
</evidence>
<dbReference type="InterPro" id="IPR020846">
    <property type="entry name" value="MFS_dom"/>
</dbReference>
<dbReference type="NCBIfam" id="TIGR00710">
    <property type="entry name" value="efflux_Bcr_CflA"/>
    <property type="match status" value="1"/>
</dbReference>
<feature type="transmembrane region" description="Helical" evidence="8">
    <location>
        <begin position="77"/>
        <end position="96"/>
    </location>
</feature>
<dbReference type="PROSITE" id="PS50850">
    <property type="entry name" value="MFS"/>
    <property type="match status" value="1"/>
</dbReference>
<comment type="caution">
    <text evidence="10">The sequence shown here is derived from an EMBL/GenBank/DDBJ whole genome shotgun (WGS) entry which is preliminary data.</text>
</comment>
<evidence type="ECO:0000256" key="6">
    <source>
        <dbReference type="ARBA" id="ARBA00022989"/>
    </source>
</evidence>
<reference evidence="11" key="1">
    <citation type="journal article" date="2019" name="Int. J. Syst. Evol. Microbiol.">
        <title>The Global Catalogue of Microorganisms (GCM) 10K type strain sequencing project: providing services to taxonomists for standard genome sequencing and annotation.</title>
        <authorList>
            <consortium name="The Broad Institute Genomics Platform"/>
            <consortium name="The Broad Institute Genome Sequencing Center for Infectious Disease"/>
            <person name="Wu L."/>
            <person name="Ma J."/>
        </authorList>
    </citation>
    <scope>NUCLEOTIDE SEQUENCE [LARGE SCALE GENOMIC DNA]</scope>
    <source>
        <strain evidence="11">CGMCC 1.16031</strain>
    </source>
</reference>
<keyword evidence="8" id="KW-0997">Cell inner membrane</keyword>
<evidence type="ECO:0000256" key="2">
    <source>
        <dbReference type="ARBA" id="ARBA00006236"/>
    </source>
</evidence>
<gene>
    <name evidence="10" type="ORF">ACFP85_09695</name>
</gene>
<comment type="similarity">
    <text evidence="2 8">Belongs to the major facilitator superfamily. Bcr/CmlA family.</text>
</comment>
<dbReference type="PANTHER" id="PTHR42718">
    <property type="entry name" value="MAJOR FACILITATOR SUPERFAMILY MULTIDRUG TRANSPORTER MFSC"/>
    <property type="match status" value="1"/>
</dbReference>
<feature type="transmembrane region" description="Helical" evidence="8">
    <location>
        <begin position="162"/>
        <end position="184"/>
    </location>
</feature>
<evidence type="ECO:0000256" key="7">
    <source>
        <dbReference type="ARBA" id="ARBA00023136"/>
    </source>
</evidence>
<evidence type="ECO:0000259" key="9">
    <source>
        <dbReference type="PROSITE" id="PS50850"/>
    </source>
</evidence>
<feature type="transmembrane region" description="Helical" evidence="8">
    <location>
        <begin position="279"/>
        <end position="300"/>
    </location>
</feature>
<organism evidence="10 11">
    <name type="scientific">Pseudobowmanella zhangzhouensis</name>
    <dbReference type="NCBI Taxonomy" id="1537679"/>
    <lineage>
        <taxon>Bacteria</taxon>
        <taxon>Pseudomonadati</taxon>
        <taxon>Pseudomonadota</taxon>
        <taxon>Gammaproteobacteria</taxon>
        <taxon>Alteromonadales</taxon>
        <taxon>Alteromonadaceae</taxon>
    </lineage>
</organism>
<feature type="transmembrane region" description="Helical" evidence="8">
    <location>
        <begin position="340"/>
        <end position="362"/>
    </location>
</feature>
<feature type="transmembrane region" description="Helical" evidence="8">
    <location>
        <begin position="221"/>
        <end position="242"/>
    </location>
</feature>
<keyword evidence="3 8" id="KW-0813">Transport</keyword>
<dbReference type="SUPFAM" id="SSF103473">
    <property type="entry name" value="MFS general substrate transporter"/>
    <property type="match status" value="1"/>
</dbReference>
<feature type="transmembrane region" description="Helical" evidence="8">
    <location>
        <begin position="248"/>
        <end position="267"/>
    </location>
</feature>
<feature type="transmembrane region" description="Helical" evidence="8">
    <location>
        <begin position="12"/>
        <end position="32"/>
    </location>
</feature>
<feature type="transmembrane region" description="Helical" evidence="8">
    <location>
        <begin position="135"/>
        <end position="156"/>
    </location>
</feature>
<sequence>MPSTAPRFNLVILLLAAIVAVTPLTIDMYLPAFPAIAETLNTDIALVQVSLSTYLAGFAVSMLIFGPIADVLGRRKMVLFGLSGFALCSIALTYVTDIHTFWVLRALQAIAGGAAAVTIPGIIRHIYGEHTAKGMSYVSMIMMIAPLLAPALGSMVMHWFSWWAIFAVLALYAGALLIPAFIWLPEVETREHKGSWFSLFFASYVEVLGNRQAQPFIATSMFASFGFFGYLTAVPVVYMQVFGADEKLFALLFAGNVGSLILANLINSRIVVRIGSRAMLQYSISSAMLSALMLVVVNMLELGLFATFAAIVPLMMSLSLSAVNADALIMIAFPKHTGTATAVIGTLRFGSGALVGPILALAHTQSAMPFSLLMFSATVCMLLILIWAKVKKRREQG</sequence>
<keyword evidence="6 8" id="KW-1133">Transmembrane helix</keyword>
<feature type="transmembrane region" description="Helical" evidence="8">
    <location>
        <begin position="306"/>
        <end position="333"/>
    </location>
</feature>
<evidence type="ECO:0000256" key="3">
    <source>
        <dbReference type="ARBA" id="ARBA00022448"/>
    </source>
</evidence>
<dbReference type="InterPro" id="IPR036259">
    <property type="entry name" value="MFS_trans_sf"/>
</dbReference>
<evidence type="ECO:0000256" key="8">
    <source>
        <dbReference type="RuleBase" id="RU365088"/>
    </source>
</evidence>
<evidence type="ECO:0000313" key="11">
    <source>
        <dbReference type="Proteomes" id="UP001596364"/>
    </source>
</evidence>
<proteinExistence type="inferred from homology"/>
<evidence type="ECO:0000313" key="10">
    <source>
        <dbReference type="EMBL" id="MFC6440420.1"/>
    </source>
</evidence>
<evidence type="ECO:0000256" key="1">
    <source>
        <dbReference type="ARBA" id="ARBA00004651"/>
    </source>
</evidence>
<comment type="subcellular location">
    <subcellularLocation>
        <location evidence="8">Cell inner membrane</location>
        <topology evidence="8">Multi-pass membrane protein</topology>
    </subcellularLocation>
    <subcellularLocation>
        <location evidence="1">Cell membrane</location>
        <topology evidence="1">Multi-pass membrane protein</topology>
    </subcellularLocation>
</comment>
<feature type="transmembrane region" description="Helical" evidence="8">
    <location>
        <begin position="44"/>
        <end position="65"/>
    </location>
</feature>
<keyword evidence="7 8" id="KW-0472">Membrane</keyword>
<keyword evidence="11" id="KW-1185">Reference proteome</keyword>
<evidence type="ECO:0000256" key="4">
    <source>
        <dbReference type="ARBA" id="ARBA00022475"/>
    </source>
</evidence>
<dbReference type="Gene3D" id="1.20.1720.10">
    <property type="entry name" value="Multidrug resistance protein D"/>
    <property type="match status" value="1"/>
</dbReference>
<dbReference type="PANTHER" id="PTHR42718:SF9">
    <property type="entry name" value="MAJOR FACILITATOR SUPERFAMILY MULTIDRUG TRANSPORTER MFSC"/>
    <property type="match status" value="1"/>
</dbReference>
<accession>A0ABW1XNR3</accession>
<protein>
    <recommendedName>
        <fullName evidence="8">Bcr/CflA family efflux transporter</fullName>
    </recommendedName>
</protein>
<dbReference type="RefSeq" id="WP_131258218.1">
    <property type="nucleotide sequence ID" value="NZ_JBHSUS010000001.1"/>
</dbReference>
<keyword evidence="4" id="KW-1003">Cell membrane</keyword>
<dbReference type="InterPro" id="IPR004812">
    <property type="entry name" value="Efflux_drug-R_Bcr/CmlA"/>
</dbReference>
<name>A0ABW1XNR3_9ALTE</name>
<dbReference type="CDD" id="cd17320">
    <property type="entry name" value="MFS_MdfA_MDR_like"/>
    <property type="match status" value="1"/>
</dbReference>
<feature type="domain" description="Major facilitator superfamily (MFS) profile" evidence="9">
    <location>
        <begin position="11"/>
        <end position="394"/>
    </location>
</feature>
<dbReference type="InterPro" id="IPR011701">
    <property type="entry name" value="MFS"/>
</dbReference>
<keyword evidence="5 8" id="KW-0812">Transmembrane</keyword>
<feature type="transmembrane region" description="Helical" evidence="8">
    <location>
        <begin position="102"/>
        <end position="123"/>
    </location>
</feature>
<feature type="transmembrane region" description="Helical" evidence="8">
    <location>
        <begin position="368"/>
        <end position="388"/>
    </location>
</feature>
<dbReference type="Pfam" id="PF07690">
    <property type="entry name" value="MFS_1"/>
    <property type="match status" value="1"/>
</dbReference>
<dbReference type="EMBL" id="JBHSUS010000001">
    <property type="protein sequence ID" value="MFC6440420.1"/>
    <property type="molecule type" value="Genomic_DNA"/>
</dbReference>